<dbReference type="GO" id="GO:0004556">
    <property type="term" value="F:alpha-amylase activity"/>
    <property type="evidence" value="ECO:0007669"/>
    <property type="project" value="TreeGrafter"/>
</dbReference>
<sequence>MSSAAAPLIAAAEPWWKGAVIYQIYPRSFADANGDGVGDLPGITQRMEHVAALGVDAIWVSPFYTSPMRDFGYDVSDFCGVDPVFGTLADFDALVKRAHGLGLKVMIDQVYSHSSDQHPWFAESRASRDNAKADWYVWADPKPDGSPPSNWQSVFGGPAWQWDARRGQYYLHNFLVEQPDLNLHNPAVQDAILGVARFWLERGVDGFRIDALNFAMHDPLLRDNPPLAPTNRARSRPFDFQDKIHNQSHPDIPAFIERLAGEMRRHGAVFSMAEVGGDHWAREMALYTHGPRRLDSAYGFNFLYAERLTPALVVDALSVWPDTPDHGWPSWAFENHDAPRAISRWVAPEHAAAFARMKMLLLLSLRGNAILYQGEELGLGQVDIPYDRLVDPEAIANWPHTLSRDGVRTPMPWVADAPDRAFGSADPWLPHGPEHGALAVDRQAADPQSLLAWTRRLIALRNAEPALRSGSLSITHADEALLVFERAHPAGGRLVCAFNLSDAPVDWQAPSGSVLVAAGDSKAGTLGAYAAQIVRAA</sequence>
<reference evidence="5 6" key="1">
    <citation type="submission" date="2019-04" db="EMBL/GenBank/DDBJ databases">
        <authorList>
            <person name="Yang Y."/>
            <person name="Wei D."/>
        </authorList>
    </citation>
    <scope>NUCLEOTIDE SEQUENCE [LARGE SCALE GENOMIC DNA]</scope>
    <source>
        <strain evidence="5 6">L-1-4w-11</strain>
    </source>
</reference>
<keyword evidence="2" id="KW-0378">Hydrolase</keyword>
<keyword evidence="6" id="KW-1185">Reference proteome</keyword>
<dbReference type="RefSeq" id="WP_136943757.1">
    <property type="nucleotide sequence ID" value="NZ_SWKR01000002.1"/>
</dbReference>
<dbReference type="OrthoDB" id="9805159at2"/>
<dbReference type="Proteomes" id="UP000309138">
    <property type="component" value="Unassembled WGS sequence"/>
</dbReference>
<dbReference type="PANTHER" id="PTHR10357:SF179">
    <property type="entry name" value="NEUTRAL AND BASIC AMINO ACID TRANSPORT PROTEIN RBAT"/>
    <property type="match status" value="1"/>
</dbReference>
<dbReference type="Gene3D" id="3.20.20.80">
    <property type="entry name" value="Glycosidases"/>
    <property type="match status" value="1"/>
</dbReference>
<evidence type="ECO:0000313" key="6">
    <source>
        <dbReference type="Proteomes" id="UP000309138"/>
    </source>
</evidence>
<comment type="similarity">
    <text evidence="1">Belongs to the glycosyl hydrolase 13 family.</text>
</comment>
<protein>
    <submittedName>
        <fullName evidence="5">DUF3459 domain-containing protein</fullName>
    </submittedName>
</protein>
<dbReference type="InterPro" id="IPR045857">
    <property type="entry name" value="O16G_dom_2"/>
</dbReference>
<feature type="domain" description="Glycosyl hydrolase family 13 catalytic" evidence="4">
    <location>
        <begin position="23"/>
        <end position="408"/>
    </location>
</feature>
<proteinExistence type="inferred from homology"/>
<comment type="caution">
    <text evidence="5">The sequence shown here is derived from an EMBL/GenBank/DDBJ whole genome shotgun (WGS) entry which is preliminary data.</text>
</comment>
<accession>A0A4U1L4H3</accession>
<dbReference type="EMBL" id="SWKR01000002">
    <property type="protein sequence ID" value="TKD51821.1"/>
    <property type="molecule type" value="Genomic_DNA"/>
</dbReference>
<dbReference type="FunFam" id="3.90.400.10:FF:000002">
    <property type="entry name" value="Sucrose isomerase"/>
    <property type="match status" value="1"/>
</dbReference>
<dbReference type="SMART" id="SM00642">
    <property type="entry name" value="Aamy"/>
    <property type="match status" value="1"/>
</dbReference>
<dbReference type="CDD" id="cd11330">
    <property type="entry name" value="AmyAc_OligoGlu"/>
    <property type="match status" value="1"/>
</dbReference>
<organism evidence="5 6">
    <name type="scientific">Sphingomonas baiyangensis</name>
    <dbReference type="NCBI Taxonomy" id="2572576"/>
    <lineage>
        <taxon>Bacteria</taxon>
        <taxon>Pseudomonadati</taxon>
        <taxon>Pseudomonadota</taxon>
        <taxon>Alphaproteobacteria</taxon>
        <taxon>Sphingomonadales</taxon>
        <taxon>Sphingomonadaceae</taxon>
        <taxon>Sphingomonas</taxon>
    </lineage>
</organism>
<keyword evidence="3" id="KW-0326">Glycosidase</keyword>
<dbReference type="Gene3D" id="2.60.40.1180">
    <property type="entry name" value="Golgi alpha-mannosidase II"/>
    <property type="match status" value="1"/>
</dbReference>
<gene>
    <name evidence="5" type="ORF">FBR43_14465</name>
</gene>
<dbReference type="InterPro" id="IPR017853">
    <property type="entry name" value="GH"/>
</dbReference>
<evidence type="ECO:0000256" key="3">
    <source>
        <dbReference type="ARBA" id="ARBA00023295"/>
    </source>
</evidence>
<evidence type="ECO:0000256" key="1">
    <source>
        <dbReference type="ARBA" id="ARBA00008061"/>
    </source>
</evidence>
<dbReference type="InterPro" id="IPR006047">
    <property type="entry name" value="GH13_cat_dom"/>
</dbReference>
<evidence type="ECO:0000259" key="4">
    <source>
        <dbReference type="SMART" id="SM00642"/>
    </source>
</evidence>
<evidence type="ECO:0000256" key="2">
    <source>
        <dbReference type="ARBA" id="ARBA00022801"/>
    </source>
</evidence>
<dbReference type="Gene3D" id="3.90.400.10">
    <property type="entry name" value="Oligo-1,6-glucosidase, Domain 2"/>
    <property type="match status" value="1"/>
</dbReference>
<dbReference type="AlphaFoldDB" id="A0A4U1L4H3"/>
<dbReference type="Pfam" id="PF11941">
    <property type="entry name" value="DUF3459"/>
    <property type="match status" value="1"/>
</dbReference>
<dbReference type="InterPro" id="IPR022567">
    <property type="entry name" value="DUF3459"/>
</dbReference>
<dbReference type="InterPro" id="IPR013780">
    <property type="entry name" value="Glyco_hydro_b"/>
</dbReference>
<dbReference type="Pfam" id="PF00128">
    <property type="entry name" value="Alpha-amylase"/>
    <property type="match status" value="1"/>
</dbReference>
<evidence type="ECO:0000313" key="5">
    <source>
        <dbReference type="EMBL" id="TKD51821.1"/>
    </source>
</evidence>
<dbReference type="PANTHER" id="PTHR10357">
    <property type="entry name" value="ALPHA-AMYLASE FAMILY MEMBER"/>
    <property type="match status" value="1"/>
</dbReference>
<dbReference type="SUPFAM" id="SSF51445">
    <property type="entry name" value="(Trans)glycosidases"/>
    <property type="match status" value="1"/>
</dbReference>
<name>A0A4U1L4H3_9SPHN</name>
<dbReference type="GO" id="GO:0009313">
    <property type="term" value="P:oligosaccharide catabolic process"/>
    <property type="evidence" value="ECO:0007669"/>
    <property type="project" value="TreeGrafter"/>
</dbReference>